<dbReference type="Proteomes" id="UP000007350">
    <property type="component" value="Unassembled WGS sequence"/>
</dbReference>
<reference evidence="3 4" key="1">
    <citation type="journal article" date="2012" name="BMC Genomics">
        <title>Comparative genomic analysis of human infective Trypanosoma cruzi lineages with the bat-restricted subspecies T. cruzi marinkellei.</title>
        <authorList>
            <person name="Franzen O."/>
            <person name="Talavera-Lopez C."/>
            <person name="Ochaya S."/>
            <person name="Butler C.E."/>
            <person name="Messenger L.A."/>
            <person name="Lewis M.D."/>
            <person name="Llewellyn M.S."/>
            <person name="Marinkelle C.J."/>
            <person name="Tyler K.M."/>
            <person name="Miles M.A."/>
            <person name="Andersson B."/>
        </authorList>
    </citation>
    <scope>NUCLEOTIDE SEQUENCE [LARGE SCALE GENOMIC DNA]</scope>
    <source>
        <strain evidence="3 4">B7</strain>
    </source>
</reference>
<dbReference type="AlphaFoldDB" id="K2MSN0"/>
<gene>
    <name evidence="3" type="ORF">MOQ_007601</name>
</gene>
<protein>
    <submittedName>
        <fullName evidence="3">Trans-sialidase, putative</fullName>
    </submittedName>
</protein>
<dbReference type="SUPFAM" id="SSF50939">
    <property type="entry name" value="Sialidases"/>
    <property type="match status" value="1"/>
</dbReference>
<organism evidence="3 4">
    <name type="scientific">Trypanosoma cruzi marinkellei</name>
    <dbReference type="NCBI Taxonomy" id="85056"/>
    <lineage>
        <taxon>Eukaryota</taxon>
        <taxon>Discoba</taxon>
        <taxon>Euglenozoa</taxon>
        <taxon>Kinetoplastea</taxon>
        <taxon>Metakinetoplastina</taxon>
        <taxon>Trypanosomatida</taxon>
        <taxon>Trypanosomatidae</taxon>
        <taxon>Trypanosoma</taxon>
        <taxon>Schizotrypanum</taxon>
    </lineage>
</organism>
<evidence type="ECO:0000313" key="4">
    <source>
        <dbReference type="Proteomes" id="UP000007350"/>
    </source>
</evidence>
<dbReference type="EMBL" id="AHKC01015360">
    <property type="protein sequence ID" value="EKF28644.1"/>
    <property type="molecule type" value="Genomic_DNA"/>
</dbReference>
<feature type="compositionally biased region" description="Basic and acidic residues" evidence="1">
    <location>
        <begin position="25"/>
        <end position="36"/>
    </location>
</feature>
<accession>K2MSN0</accession>
<keyword evidence="4" id="KW-1185">Reference proteome</keyword>
<evidence type="ECO:0000256" key="1">
    <source>
        <dbReference type="SAM" id="MobiDB-lite"/>
    </source>
</evidence>
<dbReference type="InterPro" id="IPR011040">
    <property type="entry name" value="Sialidase"/>
</dbReference>
<proteinExistence type="predicted"/>
<dbReference type="Gene3D" id="2.120.10.10">
    <property type="match status" value="1"/>
</dbReference>
<evidence type="ECO:0000259" key="2">
    <source>
        <dbReference type="Pfam" id="PF13859"/>
    </source>
</evidence>
<name>K2MSN0_TRYCR</name>
<dbReference type="OrthoDB" id="252062at2759"/>
<feature type="domain" description="Sialidase" evidence="2">
    <location>
        <begin position="96"/>
        <end position="232"/>
    </location>
</feature>
<comment type="caution">
    <text evidence="3">The sequence shown here is derived from an EMBL/GenBank/DDBJ whole genome shotgun (WGS) entry which is preliminary data.</text>
</comment>
<dbReference type="InterPro" id="IPR036278">
    <property type="entry name" value="Sialidase_sf"/>
</dbReference>
<dbReference type="Pfam" id="PF13859">
    <property type="entry name" value="BNR_3"/>
    <property type="match status" value="1"/>
</dbReference>
<sequence length="250" mass="27740">MHSRVAAVKAPRTHNRRRVTGSSGRRREARESERQRPNMSRHHFYSAVLLLLVVMMCCGTGGAAAAGEVASDSECSKGKSLVWRDKDGEKVSSLRVPGLLKVGNDVFAIAEAQCNKDNEEAFTGIASQLLTERKDERQEDVLKDANTKTQFLEEGVSEGGKEKVDVSRPTTVVQGNDVYMLVGNYSRTTATGDQESGADDSGIFLVKGDVSGDESNKQIKWEDTKCLPRRFFWHTTRILDTVGWRRWIGC</sequence>
<feature type="region of interest" description="Disordered" evidence="1">
    <location>
        <begin position="1"/>
        <end position="38"/>
    </location>
</feature>
<evidence type="ECO:0000313" key="3">
    <source>
        <dbReference type="EMBL" id="EKF28644.1"/>
    </source>
</evidence>